<dbReference type="PANTHER" id="PTHR43537:SF24">
    <property type="entry name" value="GLUCONATE OPERON TRANSCRIPTIONAL REPRESSOR"/>
    <property type="match status" value="1"/>
</dbReference>
<dbReference type="SUPFAM" id="SSF46785">
    <property type="entry name" value="Winged helix' DNA-binding domain"/>
    <property type="match status" value="1"/>
</dbReference>
<comment type="caution">
    <text evidence="5">The sequence shown here is derived from an EMBL/GenBank/DDBJ whole genome shotgun (WGS) entry which is preliminary data.</text>
</comment>
<dbReference type="InterPro" id="IPR036390">
    <property type="entry name" value="WH_DNA-bd_sf"/>
</dbReference>
<dbReference type="OrthoDB" id="5182935at2"/>
<dbReference type="InterPro" id="IPR036388">
    <property type="entry name" value="WH-like_DNA-bd_sf"/>
</dbReference>
<dbReference type="Proteomes" id="UP000028058">
    <property type="component" value="Unassembled WGS sequence"/>
</dbReference>
<name>A0A3R7LSN1_9ACTN</name>
<dbReference type="GO" id="GO:0003677">
    <property type="term" value="F:DNA binding"/>
    <property type="evidence" value="ECO:0007669"/>
    <property type="project" value="UniProtKB-KW"/>
</dbReference>
<reference evidence="5 6" key="1">
    <citation type="journal article" date="2014" name="Genome Announc.">
        <title>Draft Genome Sequence of Streptomyces fradiae ATCC 19609, a Strain Highly Sensitive to Antibiotics.</title>
        <authorList>
            <person name="Bekker O.B."/>
            <person name="Klimina K.M."/>
            <person name="Vatlin A.A."/>
            <person name="Zakharevich N.V."/>
            <person name="Kasianov A.S."/>
            <person name="Danilenko V.N."/>
        </authorList>
    </citation>
    <scope>NUCLEOTIDE SEQUENCE [LARGE SCALE GENOMIC DNA]</scope>
    <source>
        <strain evidence="5 6">ATCC 19609</strain>
    </source>
</reference>
<dbReference type="PANTHER" id="PTHR43537">
    <property type="entry name" value="TRANSCRIPTIONAL REGULATOR, GNTR FAMILY"/>
    <property type="match status" value="1"/>
</dbReference>
<keyword evidence="1" id="KW-0805">Transcription regulation</keyword>
<organism evidence="5 6">
    <name type="scientific">Streptomyces xinghaiensis</name>
    <dbReference type="NCBI Taxonomy" id="1038928"/>
    <lineage>
        <taxon>Bacteria</taxon>
        <taxon>Bacillati</taxon>
        <taxon>Actinomycetota</taxon>
        <taxon>Actinomycetes</taxon>
        <taxon>Kitasatosporales</taxon>
        <taxon>Streptomycetaceae</taxon>
        <taxon>Streptomyces</taxon>
    </lineage>
</organism>
<keyword evidence="3" id="KW-0804">Transcription</keyword>
<dbReference type="SMART" id="SM00895">
    <property type="entry name" value="FCD"/>
    <property type="match status" value="1"/>
</dbReference>
<dbReference type="EMBL" id="JNAD02000001">
    <property type="protein sequence ID" value="RKM99351.1"/>
    <property type="molecule type" value="Genomic_DNA"/>
</dbReference>
<evidence type="ECO:0000313" key="5">
    <source>
        <dbReference type="EMBL" id="RKM99351.1"/>
    </source>
</evidence>
<sequence>MPEGNAAVHEAYDAVRTRMTDGRYAQGQILTPEAVATETSLPLPAIKAAFGRLAEENALRFHPPQGALILPLDLEEARDVMEARLLLEMFAIDSVVARGREHARRLGRALEPLLHEKHTSEATLLQARQFHGELVAAAGNAVVALMHETLWDRSLHVAAASTAGPDNRRGNVAEHRAIAEALCRGEGARARRLVYEHIAAILRRVGVGDELALPRPADA</sequence>
<evidence type="ECO:0000256" key="2">
    <source>
        <dbReference type="ARBA" id="ARBA00023125"/>
    </source>
</evidence>
<evidence type="ECO:0000259" key="4">
    <source>
        <dbReference type="SMART" id="SM00895"/>
    </source>
</evidence>
<dbReference type="InterPro" id="IPR011711">
    <property type="entry name" value="GntR_C"/>
</dbReference>
<protein>
    <submittedName>
        <fullName evidence="5">GntR family transcriptional regulator</fullName>
    </submittedName>
</protein>
<keyword evidence="6" id="KW-1185">Reference proteome</keyword>
<gene>
    <name evidence="5" type="ORF">SFRA_003965</name>
</gene>
<keyword evidence="2" id="KW-0238">DNA-binding</keyword>
<evidence type="ECO:0000256" key="3">
    <source>
        <dbReference type="ARBA" id="ARBA00023163"/>
    </source>
</evidence>
<dbReference type="AlphaFoldDB" id="A0A3R7LSN1"/>
<dbReference type="Gene3D" id="1.10.10.10">
    <property type="entry name" value="Winged helix-like DNA-binding domain superfamily/Winged helix DNA-binding domain"/>
    <property type="match status" value="1"/>
</dbReference>
<evidence type="ECO:0000256" key="1">
    <source>
        <dbReference type="ARBA" id="ARBA00023015"/>
    </source>
</evidence>
<accession>A0A3R7LSN1</accession>
<dbReference type="Pfam" id="PF07729">
    <property type="entry name" value="FCD"/>
    <property type="match status" value="1"/>
</dbReference>
<dbReference type="RefSeq" id="WP_043463095.1">
    <property type="nucleotide sequence ID" value="NZ_CP134822.1"/>
</dbReference>
<dbReference type="Gene3D" id="1.20.120.530">
    <property type="entry name" value="GntR ligand-binding domain-like"/>
    <property type="match status" value="1"/>
</dbReference>
<evidence type="ECO:0000313" key="6">
    <source>
        <dbReference type="Proteomes" id="UP000028058"/>
    </source>
</evidence>
<proteinExistence type="predicted"/>
<dbReference type="SUPFAM" id="SSF48008">
    <property type="entry name" value="GntR ligand-binding domain-like"/>
    <property type="match status" value="1"/>
</dbReference>
<feature type="domain" description="GntR C-terminal" evidence="4">
    <location>
        <begin position="79"/>
        <end position="200"/>
    </location>
</feature>
<dbReference type="InterPro" id="IPR008920">
    <property type="entry name" value="TF_FadR/GntR_C"/>
</dbReference>